<gene>
    <name evidence="2" type="ORF">C7212DRAFT_344320</name>
</gene>
<comment type="caution">
    <text evidence="2">The sequence shown here is derived from an EMBL/GenBank/DDBJ whole genome shotgun (WGS) entry which is preliminary data.</text>
</comment>
<accession>A0A317SNC9</accession>
<keyword evidence="1" id="KW-0175">Coiled coil</keyword>
<proteinExistence type="predicted"/>
<evidence type="ECO:0000313" key="3">
    <source>
        <dbReference type="Proteomes" id="UP000246991"/>
    </source>
</evidence>
<name>A0A317SNC9_9PEZI</name>
<feature type="coiled-coil region" evidence="1">
    <location>
        <begin position="6"/>
        <end position="33"/>
    </location>
</feature>
<organism evidence="2 3">
    <name type="scientific">Tuber magnatum</name>
    <name type="common">white Piedmont truffle</name>
    <dbReference type="NCBI Taxonomy" id="42249"/>
    <lineage>
        <taxon>Eukaryota</taxon>
        <taxon>Fungi</taxon>
        <taxon>Dikarya</taxon>
        <taxon>Ascomycota</taxon>
        <taxon>Pezizomycotina</taxon>
        <taxon>Pezizomycetes</taxon>
        <taxon>Pezizales</taxon>
        <taxon>Tuberaceae</taxon>
        <taxon>Tuber</taxon>
    </lineage>
</organism>
<evidence type="ECO:0000313" key="2">
    <source>
        <dbReference type="EMBL" id="PWW75939.1"/>
    </source>
</evidence>
<dbReference type="AlphaFoldDB" id="A0A317SNC9"/>
<sequence>MEEKVSDLLRKEIETAEEELAEEREKVEVRERKVVAPEVVAAVVGEEKREVVAERPATMTEVIKSLAEAKRKMAVVDERVVVAEKVAATAEKEKIEVVVRAVSVIEVERIGLKEIEMRMRKVLDEGGEEILALQRLCIELEESAKLVGGKRVAEDFSSSMG</sequence>
<reference evidence="2 3" key="1">
    <citation type="submission" date="2018-03" db="EMBL/GenBank/DDBJ databases">
        <title>Genomes of Pezizomycetes fungi and the evolution of truffles.</title>
        <authorList>
            <person name="Murat C."/>
            <person name="Payen T."/>
            <person name="Noel B."/>
            <person name="Kuo A."/>
            <person name="Martin F.M."/>
        </authorList>
    </citation>
    <scope>NUCLEOTIDE SEQUENCE [LARGE SCALE GENOMIC DNA]</scope>
    <source>
        <strain evidence="2">091103-1</strain>
    </source>
</reference>
<evidence type="ECO:0000256" key="1">
    <source>
        <dbReference type="SAM" id="Coils"/>
    </source>
</evidence>
<keyword evidence="3" id="KW-1185">Reference proteome</keyword>
<protein>
    <submittedName>
        <fullName evidence="2">Uncharacterized protein</fullName>
    </submittedName>
</protein>
<dbReference type="Proteomes" id="UP000246991">
    <property type="component" value="Unassembled WGS sequence"/>
</dbReference>
<dbReference type="EMBL" id="PYWC01000040">
    <property type="protein sequence ID" value="PWW75939.1"/>
    <property type="molecule type" value="Genomic_DNA"/>
</dbReference>